<gene>
    <name evidence="1" type="ORF">N799_13805</name>
</gene>
<evidence type="ECO:0000313" key="2">
    <source>
        <dbReference type="Proteomes" id="UP000029989"/>
    </source>
</evidence>
<dbReference type="AlphaFoldDB" id="A0A0A0F6S9"/>
<name>A0A0A0F6S9_9GAMM</name>
<keyword evidence="2" id="KW-1185">Reference proteome</keyword>
<sequence length="75" mass="8262">MDLVDEVPDLIDEVRDLVFAGDGVTIGAEGAGGVIGSNPARGRQEALRRVIRTSACFRISRRWVPRTVELTRGRR</sequence>
<protein>
    <submittedName>
        <fullName evidence="1">Uncharacterized protein</fullName>
    </submittedName>
</protein>
<dbReference type="EMBL" id="AVPT01000005">
    <property type="protein sequence ID" value="KGM57082.1"/>
    <property type="molecule type" value="Genomic_DNA"/>
</dbReference>
<reference evidence="1 2" key="1">
    <citation type="journal article" date="2015" name="Stand. Genomic Sci.">
        <title>Genomic information of the arsenic-resistant bacterium Lysobacter arseniciresistens type strain ZS79(T) and comparison of Lysobacter draft genomes.</title>
        <authorList>
            <person name="Liu L."/>
            <person name="Zhang S."/>
            <person name="Luo M."/>
            <person name="Wang G."/>
        </authorList>
    </citation>
    <scope>NUCLEOTIDE SEQUENCE [LARGE SCALE GENOMIC DNA]</scope>
    <source>
        <strain evidence="1 2">ZS79</strain>
    </source>
</reference>
<proteinExistence type="predicted"/>
<comment type="caution">
    <text evidence="1">The sequence shown here is derived from an EMBL/GenBank/DDBJ whole genome shotgun (WGS) entry which is preliminary data.</text>
</comment>
<accession>A0A0A0F6S9</accession>
<organism evidence="1 2">
    <name type="scientific">Lysobacter arseniciresistens ZS79</name>
    <dbReference type="NCBI Taxonomy" id="913325"/>
    <lineage>
        <taxon>Bacteria</taxon>
        <taxon>Pseudomonadati</taxon>
        <taxon>Pseudomonadota</taxon>
        <taxon>Gammaproteobacteria</taxon>
        <taxon>Lysobacterales</taxon>
        <taxon>Lysobacteraceae</taxon>
        <taxon>Novilysobacter</taxon>
    </lineage>
</organism>
<evidence type="ECO:0000313" key="1">
    <source>
        <dbReference type="EMBL" id="KGM57082.1"/>
    </source>
</evidence>
<dbReference type="Proteomes" id="UP000029989">
    <property type="component" value="Unassembled WGS sequence"/>
</dbReference>